<gene>
    <name evidence="1" type="ORF">F9817_20910</name>
</gene>
<dbReference type="Proteomes" id="UP000462621">
    <property type="component" value="Unassembled WGS sequence"/>
</dbReference>
<comment type="caution">
    <text evidence="1">The sequence shown here is derived from an EMBL/GenBank/DDBJ whole genome shotgun (WGS) entry which is preliminary data.</text>
</comment>
<organism evidence="1 2">
    <name type="scientific">Vibrio eleionomae</name>
    <dbReference type="NCBI Taxonomy" id="2653505"/>
    <lineage>
        <taxon>Bacteria</taxon>
        <taxon>Pseudomonadati</taxon>
        <taxon>Pseudomonadota</taxon>
        <taxon>Gammaproteobacteria</taxon>
        <taxon>Vibrionales</taxon>
        <taxon>Vibrionaceae</taxon>
        <taxon>Vibrio</taxon>
    </lineage>
</organism>
<proteinExistence type="predicted"/>
<name>A0A7X4RW78_9VIBR</name>
<reference evidence="1 2" key="1">
    <citation type="submission" date="2019-10" db="EMBL/GenBank/DDBJ databases">
        <title>Vibrio sp. nov. isolated from a shrimp pond.</title>
        <authorList>
            <person name="Gomez-Gil B."/>
            <person name="Enciso-Ibarra J."/>
            <person name="Enciso-Ibarra K."/>
            <person name="Bolan-Mejia C."/>
        </authorList>
    </citation>
    <scope>NUCLEOTIDE SEQUENCE [LARGE SCALE GENOMIC DNA]</scope>
    <source>
        <strain evidence="1 2">CAIM 722</strain>
    </source>
</reference>
<dbReference type="EMBL" id="WEKT01000064">
    <property type="protein sequence ID" value="MZI95646.1"/>
    <property type="molecule type" value="Genomic_DNA"/>
</dbReference>
<protein>
    <recommendedName>
        <fullName evidence="3">3-demethylubiquinone-9 3-methyltransferase</fullName>
    </recommendedName>
</protein>
<evidence type="ECO:0008006" key="3">
    <source>
        <dbReference type="Google" id="ProtNLM"/>
    </source>
</evidence>
<keyword evidence="2" id="KW-1185">Reference proteome</keyword>
<evidence type="ECO:0000313" key="2">
    <source>
        <dbReference type="Proteomes" id="UP000462621"/>
    </source>
</evidence>
<dbReference type="AlphaFoldDB" id="A0A7X4RW78"/>
<sequence>MELEEITQLKKDFYARIGAFQATASKTVTQNHPTLSLLTDEELKELGQVWVELTMWKNKSSH</sequence>
<evidence type="ECO:0000313" key="1">
    <source>
        <dbReference type="EMBL" id="MZI95646.1"/>
    </source>
</evidence>
<dbReference type="RefSeq" id="WP_161158141.1">
    <property type="nucleotide sequence ID" value="NZ_WEKT01000064.1"/>
</dbReference>
<accession>A0A7X4RW78</accession>